<evidence type="ECO:0000313" key="1">
    <source>
        <dbReference type="EMBL" id="EPC62793.1"/>
    </source>
</evidence>
<accession>A0A829GRG7</accession>
<feature type="non-terminal residue" evidence="1">
    <location>
        <position position="1"/>
    </location>
</feature>
<proteinExistence type="predicted"/>
<dbReference type="AlphaFoldDB" id="A0A829GRG7"/>
<reference evidence="1 2" key="1">
    <citation type="journal article" date="2013" name="PLoS ONE">
        <title>Lactobacillus paracasei comparative genomics: towards species pan-genome definition and exploitation of diversity.</title>
        <authorList>
            <person name="Smokvina T."/>
            <person name="Wels M."/>
            <person name="Polka J."/>
            <person name="Chervaux C."/>
            <person name="Brisse S."/>
            <person name="Boekhorst J."/>
            <person name="van Hylckama Vlieg J.E."/>
            <person name="Siezen R.J."/>
        </authorList>
    </citation>
    <scope>NUCLEOTIDE SEQUENCE [LARGE SCALE GENOMIC DNA]</scope>
    <source>
        <strain evidence="1 2">Lpl14</strain>
    </source>
</reference>
<dbReference type="EMBL" id="ANKB01000086">
    <property type="protein sequence ID" value="EPC62793.1"/>
    <property type="molecule type" value="Genomic_DNA"/>
</dbReference>
<name>A0A829GRG7_LACPA</name>
<evidence type="ECO:0000313" key="2">
    <source>
        <dbReference type="Proteomes" id="UP000014285"/>
    </source>
</evidence>
<protein>
    <submittedName>
        <fullName evidence="1">Uncharacterized protein</fullName>
    </submittedName>
</protein>
<organism evidence="1 2">
    <name type="scientific">Lacticaseibacillus paracasei subsp. tolerans Lpl14</name>
    <dbReference type="NCBI Taxonomy" id="1256229"/>
    <lineage>
        <taxon>Bacteria</taxon>
        <taxon>Bacillati</taxon>
        <taxon>Bacillota</taxon>
        <taxon>Bacilli</taxon>
        <taxon>Lactobacillales</taxon>
        <taxon>Lactobacillaceae</taxon>
        <taxon>Lacticaseibacillus</taxon>
    </lineage>
</organism>
<comment type="caution">
    <text evidence="1">The sequence shown here is derived from an EMBL/GenBank/DDBJ whole genome shotgun (WGS) entry which is preliminary data.</text>
</comment>
<dbReference type="Proteomes" id="UP000014285">
    <property type="component" value="Unassembled WGS sequence"/>
</dbReference>
<sequence length="145" mass="16763">VSIKSVFGNHSGDLEYAFLYALIDRYPQVHVDLNDSNLATDWRCAYLLGHVGIMLAHGDVAKDKLTGLFPFEYKKIFNMAKTYELHSGHYHSERFKDDRGIMWRQLGTAKPNDPYEIKNGFTAGKNLLYAFVYDDTRLRCTYELN</sequence>
<gene>
    <name evidence="1" type="ORF">Lpl14_14284</name>
</gene>